<keyword evidence="2" id="KW-1185">Reference proteome</keyword>
<evidence type="ECO:0000313" key="2">
    <source>
        <dbReference type="Proteomes" id="UP001374535"/>
    </source>
</evidence>
<dbReference type="EMBL" id="CP144693">
    <property type="protein sequence ID" value="WVZ00121.1"/>
    <property type="molecule type" value="Genomic_DNA"/>
</dbReference>
<reference evidence="1 2" key="1">
    <citation type="journal article" date="2023" name="Life. Sci Alliance">
        <title>Evolutionary insights into 3D genome organization and epigenetic landscape of Vigna mungo.</title>
        <authorList>
            <person name="Junaid A."/>
            <person name="Singh B."/>
            <person name="Bhatia S."/>
        </authorList>
    </citation>
    <scope>NUCLEOTIDE SEQUENCE [LARGE SCALE GENOMIC DNA]</scope>
    <source>
        <strain evidence="1">Urdbean</strain>
    </source>
</reference>
<dbReference type="Proteomes" id="UP001374535">
    <property type="component" value="Chromosome 8"/>
</dbReference>
<organism evidence="1 2">
    <name type="scientific">Vigna mungo</name>
    <name type="common">Black gram</name>
    <name type="synonym">Phaseolus mungo</name>
    <dbReference type="NCBI Taxonomy" id="3915"/>
    <lineage>
        <taxon>Eukaryota</taxon>
        <taxon>Viridiplantae</taxon>
        <taxon>Streptophyta</taxon>
        <taxon>Embryophyta</taxon>
        <taxon>Tracheophyta</taxon>
        <taxon>Spermatophyta</taxon>
        <taxon>Magnoliopsida</taxon>
        <taxon>eudicotyledons</taxon>
        <taxon>Gunneridae</taxon>
        <taxon>Pentapetalae</taxon>
        <taxon>rosids</taxon>
        <taxon>fabids</taxon>
        <taxon>Fabales</taxon>
        <taxon>Fabaceae</taxon>
        <taxon>Papilionoideae</taxon>
        <taxon>50 kb inversion clade</taxon>
        <taxon>NPAAA clade</taxon>
        <taxon>indigoferoid/millettioid clade</taxon>
        <taxon>Phaseoleae</taxon>
        <taxon>Vigna</taxon>
    </lineage>
</organism>
<gene>
    <name evidence="1" type="ORF">V8G54_026190</name>
</gene>
<evidence type="ECO:0000313" key="1">
    <source>
        <dbReference type="EMBL" id="WVZ00121.1"/>
    </source>
</evidence>
<sequence>MTQRIIIFDDAWNQNHLSVQKEQSTHMNSQIRFICVSFWSCFLVGDRPSVMFLRCVPMRHGIFTNKKFVAHDMQSFSFRLKSITDKTFTAASTPHKYSRSLVDNHLEDRNKRQGETHSITPCYKNPCPQ</sequence>
<dbReference type="AlphaFoldDB" id="A0AAQ3RQA0"/>
<protein>
    <submittedName>
        <fullName evidence="1">Uncharacterized protein</fullName>
    </submittedName>
</protein>
<proteinExistence type="predicted"/>
<name>A0AAQ3RQA0_VIGMU</name>
<accession>A0AAQ3RQA0</accession>